<sequence>MRARSSPGPGKSGYAALFAAVLALAALGLLVAGQGSATDGSLARGESSGHYAQPEEAGDRTADAMASAVRTEPGKPHPTVDAASTGHGGRRTDPLPRSEPLEASPQEASPAVGPLFYTDQDEPGHGCTASVVHSDRGDLLVTAAHCVYTGGFHTDIAFAPGYHDGVAPYGVWVPTSIDVAPEWIADRDEDHDVAFLRVRQVGSDASVEQVTGAERIAFHPPTSRPARVLGYPGDGERPLGCQNTTRPEGSTQLRFDCKGMPGGTSGSPLLTDVDPATGLGTVVGVLGGKDEGGDDETSYSSYFGDAVEELHARAVR</sequence>
<dbReference type="SUPFAM" id="SSF50494">
    <property type="entry name" value="Trypsin-like serine proteases"/>
    <property type="match status" value="1"/>
</dbReference>
<evidence type="ECO:0000256" key="2">
    <source>
        <dbReference type="SAM" id="MobiDB-lite"/>
    </source>
</evidence>
<evidence type="ECO:0000313" key="3">
    <source>
        <dbReference type="EMBL" id="GAA0422679.1"/>
    </source>
</evidence>
<accession>A0ABP3IT10</accession>
<dbReference type="PANTHER" id="PTHR15462:SF19">
    <property type="entry name" value="PEPTIDASE S1 DOMAIN-CONTAINING PROTEIN"/>
    <property type="match status" value="1"/>
</dbReference>
<keyword evidence="1" id="KW-0732">Signal</keyword>
<name>A0ABP3IT10_9ACTN</name>
<dbReference type="InterPro" id="IPR009003">
    <property type="entry name" value="Peptidase_S1_PA"/>
</dbReference>
<dbReference type="InterPro" id="IPR018114">
    <property type="entry name" value="TRYPSIN_HIS"/>
</dbReference>
<dbReference type="PANTHER" id="PTHR15462">
    <property type="entry name" value="SERINE PROTEASE"/>
    <property type="match status" value="1"/>
</dbReference>
<reference evidence="4" key="1">
    <citation type="journal article" date="2019" name="Int. J. Syst. Evol. Microbiol.">
        <title>The Global Catalogue of Microorganisms (GCM) 10K type strain sequencing project: providing services to taxonomists for standard genome sequencing and annotation.</title>
        <authorList>
            <consortium name="The Broad Institute Genomics Platform"/>
            <consortium name="The Broad Institute Genome Sequencing Center for Infectious Disease"/>
            <person name="Wu L."/>
            <person name="Ma J."/>
        </authorList>
    </citation>
    <scope>NUCLEOTIDE SEQUENCE [LARGE SCALE GENOMIC DNA]</scope>
    <source>
        <strain evidence="4">JCM 4788</strain>
    </source>
</reference>
<gene>
    <name evidence="3" type="ORF">GCM10010357_50110</name>
</gene>
<comment type="caution">
    <text evidence="3">The sequence shown here is derived from an EMBL/GenBank/DDBJ whole genome shotgun (WGS) entry which is preliminary data.</text>
</comment>
<dbReference type="Gene3D" id="2.40.10.10">
    <property type="entry name" value="Trypsin-like serine proteases"/>
    <property type="match status" value="2"/>
</dbReference>
<evidence type="ECO:0000313" key="4">
    <source>
        <dbReference type="Proteomes" id="UP001500879"/>
    </source>
</evidence>
<protein>
    <recommendedName>
        <fullName evidence="5">Serine protease</fullName>
    </recommendedName>
</protein>
<feature type="region of interest" description="Disordered" evidence="2">
    <location>
        <begin position="36"/>
        <end position="113"/>
    </location>
</feature>
<organism evidence="3 4">
    <name type="scientific">Streptomyces luteireticuli</name>
    <dbReference type="NCBI Taxonomy" id="173858"/>
    <lineage>
        <taxon>Bacteria</taxon>
        <taxon>Bacillati</taxon>
        <taxon>Actinomycetota</taxon>
        <taxon>Actinomycetes</taxon>
        <taxon>Kitasatosporales</taxon>
        <taxon>Streptomycetaceae</taxon>
        <taxon>Streptomyces</taxon>
    </lineage>
</organism>
<evidence type="ECO:0000256" key="1">
    <source>
        <dbReference type="ARBA" id="ARBA00022729"/>
    </source>
</evidence>
<dbReference type="Proteomes" id="UP001500879">
    <property type="component" value="Unassembled WGS sequence"/>
</dbReference>
<evidence type="ECO:0008006" key="5">
    <source>
        <dbReference type="Google" id="ProtNLM"/>
    </source>
</evidence>
<feature type="compositionally biased region" description="Basic and acidic residues" evidence="2">
    <location>
        <begin position="90"/>
        <end position="100"/>
    </location>
</feature>
<proteinExistence type="predicted"/>
<dbReference type="Pfam" id="PF13365">
    <property type="entry name" value="Trypsin_2"/>
    <property type="match status" value="1"/>
</dbReference>
<dbReference type="RefSeq" id="WP_344028442.1">
    <property type="nucleotide sequence ID" value="NZ_BAAABX010000055.1"/>
</dbReference>
<dbReference type="PROSITE" id="PS00134">
    <property type="entry name" value="TRYPSIN_HIS"/>
    <property type="match status" value="1"/>
</dbReference>
<dbReference type="EMBL" id="BAAABX010000055">
    <property type="protein sequence ID" value="GAA0422679.1"/>
    <property type="molecule type" value="Genomic_DNA"/>
</dbReference>
<keyword evidence="4" id="KW-1185">Reference proteome</keyword>
<dbReference type="InterPro" id="IPR043504">
    <property type="entry name" value="Peptidase_S1_PA_chymotrypsin"/>
</dbReference>
<dbReference type="InterPro" id="IPR050966">
    <property type="entry name" value="Glutamyl_endopeptidase"/>
</dbReference>